<feature type="transmembrane region" description="Helical" evidence="7">
    <location>
        <begin position="99"/>
        <end position="115"/>
    </location>
</feature>
<comment type="caution">
    <text evidence="8">The sequence shown here is derived from an EMBL/GenBank/DDBJ whole genome shotgun (WGS) entry which is preliminary data.</text>
</comment>
<evidence type="ECO:0000256" key="6">
    <source>
        <dbReference type="ARBA" id="ARBA00023136"/>
    </source>
</evidence>
<proteinExistence type="inferred from homology"/>
<keyword evidence="6 7" id="KW-0472">Membrane</keyword>
<dbReference type="Pfam" id="PF07019">
    <property type="entry name" value="EMC6"/>
    <property type="match status" value="1"/>
</dbReference>
<comment type="subcellular location">
    <subcellularLocation>
        <location evidence="1">Endoplasmic reticulum membrane</location>
        <topology evidence="1">Multi-pass membrane protein</topology>
    </subcellularLocation>
</comment>
<sequence>MPPVGKESAARERASWIKALRPRQKWNNKDEFLDALYWLRQGLCLLLGLVWGIIPLQGYVGMTLFLAVNGGAVYSYCALYQRVEEEEYGGIWELLKEGFMTSFALFLVSSLNFLYT</sequence>
<evidence type="ECO:0000256" key="1">
    <source>
        <dbReference type="ARBA" id="ARBA00004477"/>
    </source>
</evidence>
<evidence type="ECO:0000313" key="9">
    <source>
        <dbReference type="Proteomes" id="UP001174909"/>
    </source>
</evidence>
<keyword evidence="4" id="KW-0256">Endoplasmic reticulum</keyword>
<reference evidence="8" key="1">
    <citation type="submission" date="2023-03" db="EMBL/GenBank/DDBJ databases">
        <authorList>
            <person name="Steffen K."/>
            <person name="Cardenas P."/>
        </authorList>
    </citation>
    <scope>NUCLEOTIDE SEQUENCE</scope>
</reference>
<dbReference type="PANTHER" id="PTHR12906">
    <property type="entry name" value="PROTEIN C20ORF24 RAB5-INTERACTING PROTEIN"/>
    <property type="match status" value="1"/>
</dbReference>
<evidence type="ECO:0000256" key="7">
    <source>
        <dbReference type="SAM" id="Phobius"/>
    </source>
</evidence>
<evidence type="ECO:0000256" key="4">
    <source>
        <dbReference type="ARBA" id="ARBA00022824"/>
    </source>
</evidence>
<evidence type="ECO:0000256" key="5">
    <source>
        <dbReference type="ARBA" id="ARBA00022989"/>
    </source>
</evidence>
<keyword evidence="9" id="KW-1185">Reference proteome</keyword>
<name>A0AA35RGI9_GEOBA</name>
<evidence type="ECO:0000313" key="8">
    <source>
        <dbReference type="EMBL" id="CAI8010276.1"/>
    </source>
</evidence>
<dbReference type="GO" id="GO:0097250">
    <property type="term" value="P:mitochondrial respirasome assembly"/>
    <property type="evidence" value="ECO:0007669"/>
    <property type="project" value="InterPro"/>
</dbReference>
<comment type="similarity">
    <text evidence="2">Belongs to the EMC6 family.</text>
</comment>
<accession>A0AA35RGI9</accession>
<dbReference type="EMBL" id="CASHTH010001023">
    <property type="protein sequence ID" value="CAI8010276.1"/>
    <property type="molecule type" value="Genomic_DNA"/>
</dbReference>
<organism evidence="8 9">
    <name type="scientific">Geodia barretti</name>
    <name type="common">Barrett's horny sponge</name>
    <dbReference type="NCBI Taxonomy" id="519541"/>
    <lineage>
        <taxon>Eukaryota</taxon>
        <taxon>Metazoa</taxon>
        <taxon>Porifera</taxon>
        <taxon>Demospongiae</taxon>
        <taxon>Heteroscleromorpha</taxon>
        <taxon>Tetractinellida</taxon>
        <taxon>Astrophorina</taxon>
        <taxon>Geodiidae</taxon>
        <taxon>Geodia</taxon>
    </lineage>
</organism>
<evidence type="ECO:0000256" key="2">
    <source>
        <dbReference type="ARBA" id="ARBA00009436"/>
    </source>
</evidence>
<dbReference type="PANTHER" id="PTHR12906:SF0">
    <property type="entry name" value="GEL COMPLEX SUBUNIT OPTI"/>
    <property type="match status" value="1"/>
</dbReference>
<dbReference type="GO" id="GO:0005789">
    <property type="term" value="C:endoplasmic reticulum membrane"/>
    <property type="evidence" value="ECO:0007669"/>
    <property type="project" value="UniProtKB-SubCell"/>
</dbReference>
<keyword evidence="5 7" id="KW-1133">Transmembrane helix</keyword>
<protein>
    <submittedName>
        <fullName evidence="8">Respirasome Complex Assembly Factor 1</fullName>
    </submittedName>
</protein>
<keyword evidence="3 7" id="KW-0812">Transmembrane</keyword>
<dbReference type="InterPro" id="IPR010742">
    <property type="entry name" value="RCAF1"/>
</dbReference>
<dbReference type="GO" id="GO:0005739">
    <property type="term" value="C:mitochondrion"/>
    <property type="evidence" value="ECO:0007669"/>
    <property type="project" value="GOC"/>
</dbReference>
<dbReference type="Proteomes" id="UP001174909">
    <property type="component" value="Unassembled WGS sequence"/>
</dbReference>
<evidence type="ECO:0000256" key="3">
    <source>
        <dbReference type="ARBA" id="ARBA00022692"/>
    </source>
</evidence>
<gene>
    <name evidence="8" type="ORF">GBAR_LOCUS6775</name>
</gene>
<dbReference type="AlphaFoldDB" id="A0AA35RGI9"/>
<dbReference type="InterPro" id="IPR029008">
    <property type="entry name" value="EMC6-like"/>
</dbReference>